<sequence length="60" mass="6825">MWMIPRLPPRDPAVVCEPMVRRRVRSAPCTEVFLTKMIRRRVSLSVVNGGASVWMKKASA</sequence>
<evidence type="ECO:0000313" key="2">
    <source>
        <dbReference type="Proteomes" id="UP000265520"/>
    </source>
</evidence>
<dbReference type="EMBL" id="LXQA010094822">
    <property type="protein sequence ID" value="MCI15052.1"/>
    <property type="molecule type" value="Genomic_DNA"/>
</dbReference>
<reference evidence="1 2" key="1">
    <citation type="journal article" date="2018" name="Front. Plant Sci.">
        <title>Red Clover (Trifolium pratense) and Zigzag Clover (T. medium) - A Picture of Genomic Similarities and Differences.</title>
        <authorList>
            <person name="Dluhosova J."/>
            <person name="Istvanek J."/>
            <person name="Nedelnik J."/>
            <person name="Repkova J."/>
        </authorList>
    </citation>
    <scope>NUCLEOTIDE SEQUENCE [LARGE SCALE GENOMIC DNA]</scope>
    <source>
        <strain evidence="2">cv. 10/8</strain>
        <tissue evidence="1">Leaf</tissue>
    </source>
</reference>
<dbReference type="Proteomes" id="UP000265520">
    <property type="component" value="Unassembled WGS sequence"/>
</dbReference>
<keyword evidence="2" id="KW-1185">Reference proteome</keyword>
<accession>A0A392PTP1</accession>
<evidence type="ECO:0000313" key="1">
    <source>
        <dbReference type="EMBL" id="MCI15052.1"/>
    </source>
</evidence>
<protein>
    <submittedName>
        <fullName evidence="1">Uncharacterized protein</fullName>
    </submittedName>
</protein>
<organism evidence="1 2">
    <name type="scientific">Trifolium medium</name>
    <dbReference type="NCBI Taxonomy" id="97028"/>
    <lineage>
        <taxon>Eukaryota</taxon>
        <taxon>Viridiplantae</taxon>
        <taxon>Streptophyta</taxon>
        <taxon>Embryophyta</taxon>
        <taxon>Tracheophyta</taxon>
        <taxon>Spermatophyta</taxon>
        <taxon>Magnoliopsida</taxon>
        <taxon>eudicotyledons</taxon>
        <taxon>Gunneridae</taxon>
        <taxon>Pentapetalae</taxon>
        <taxon>rosids</taxon>
        <taxon>fabids</taxon>
        <taxon>Fabales</taxon>
        <taxon>Fabaceae</taxon>
        <taxon>Papilionoideae</taxon>
        <taxon>50 kb inversion clade</taxon>
        <taxon>NPAAA clade</taxon>
        <taxon>Hologalegina</taxon>
        <taxon>IRL clade</taxon>
        <taxon>Trifolieae</taxon>
        <taxon>Trifolium</taxon>
    </lineage>
</organism>
<dbReference type="AlphaFoldDB" id="A0A392PTP1"/>
<comment type="caution">
    <text evidence="1">The sequence shown here is derived from an EMBL/GenBank/DDBJ whole genome shotgun (WGS) entry which is preliminary data.</text>
</comment>
<proteinExistence type="predicted"/>
<name>A0A392PTP1_9FABA</name>